<reference evidence="2" key="1">
    <citation type="journal article" date="2019" name="Int. J. Syst. Evol. Microbiol.">
        <title>The Global Catalogue of Microorganisms (GCM) 10K type strain sequencing project: providing services to taxonomists for standard genome sequencing and annotation.</title>
        <authorList>
            <consortium name="The Broad Institute Genomics Platform"/>
            <consortium name="The Broad Institute Genome Sequencing Center for Infectious Disease"/>
            <person name="Wu L."/>
            <person name="Ma J."/>
        </authorList>
    </citation>
    <scope>NUCLEOTIDE SEQUENCE [LARGE SCALE GENOMIC DNA]</scope>
    <source>
        <strain evidence="2">CGMCC 1.15304</strain>
    </source>
</reference>
<evidence type="ECO:0000313" key="2">
    <source>
        <dbReference type="Proteomes" id="UP001595776"/>
    </source>
</evidence>
<name>A0ABV8U8S8_9PROT</name>
<keyword evidence="2" id="KW-1185">Reference proteome</keyword>
<protein>
    <submittedName>
        <fullName evidence="1">Uncharacterized protein</fullName>
    </submittedName>
</protein>
<proteinExistence type="predicted"/>
<organism evidence="1 2">
    <name type="scientific">Kordiimonas lipolytica</name>
    <dbReference type="NCBI Taxonomy" id="1662421"/>
    <lineage>
        <taxon>Bacteria</taxon>
        <taxon>Pseudomonadati</taxon>
        <taxon>Pseudomonadota</taxon>
        <taxon>Alphaproteobacteria</taxon>
        <taxon>Kordiimonadales</taxon>
        <taxon>Kordiimonadaceae</taxon>
        <taxon>Kordiimonas</taxon>
    </lineage>
</organism>
<dbReference type="EMBL" id="JBHSCR010000003">
    <property type="protein sequence ID" value="MFC4347234.1"/>
    <property type="molecule type" value="Genomic_DNA"/>
</dbReference>
<evidence type="ECO:0000313" key="1">
    <source>
        <dbReference type="EMBL" id="MFC4347234.1"/>
    </source>
</evidence>
<accession>A0ABV8U8S8</accession>
<sequence length="330" mass="36665">MTALQGYRELGRRDFAASRLAAFGMLGHQKIKLKKRPVRRLFALPQNGPRYLDISFVTDQQEMARGAVDVTIRYRGMRGVALRQPVVHRLFADPADQAGVQRLWLDPPKRAMFAEVSFSRAVRGQQVALDGRLKLGRAPMRPGLDLFDEVVASRDLSAMHHLLEDLVGVQDRTRARALLARICFLSHDPRFARSLQSLDDAERILAFGPNDCAPGVPLGQNVYLYDRSHLRANLASLPLGKALRREARCLVRDLRVGGSGGIKIPQGYQQLGRLLVAVMVKRQTPELTVELDWEAFRAAPQGLGDWLVFDTGASFLETPGGQVVQSCIAP</sequence>
<dbReference type="RefSeq" id="WP_068149683.1">
    <property type="nucleotide sequence ID" value="NZ_JBHSCR010000003.1"/>
</dbReference>
<gene>
    <name evidence="1" type="ORF">ACFO5Q_05195</name>
</gene>
<comment type="caution">
    <text evidence="1">The sequence shown here is derived from an EMBL/GenBank/DDBJ whole genome shotgun (WGS) entry which is preliminary data.</text>
</comment>
<dbReference type="Proteomes" id="UP001595776">
    <property type="component" value="Unassembled WGS sequence"/>
</dbReference>